<gene>
    <name evidence="1" type="ORF">DPMN_127831</name>
</gene>
<dbReference type="EMBL" id="JAIWYP010000005">
    <property type="protein sequence ID" value="KAH3825944.1"/>
    <property type="molecule type" value="Genomic_DNA"/>
</dbReference>
<organism evidence="1 2">
    <name type="scientific">Dreissena polymorpha</name>
    <name type="common">Zebra mussel</name>
    <name type="synonym">Mytilus polymorpha</name>
    <dbReference type="NCBI Taxonomy" id="45954"/>
    <lineage>
        <taxon>Eukaryota</taxon>
        <taxon>Metazoa</taxon>
        <taxon>Spiralia</taxon>
        <taxon>Lophotrochozoa</taxon>
        <taxon>Mollusca</taxon>
        <taxon>Bivalvia</taxon>
        <taxon>Autobranchia</taxon>
        <taxon>Heteroconchia</taxon>
        <taxon>Euheterodonta</taxon>
        <taxon>Imparidentia</taxon>
        <taxon>Neoheterodontei</taxon>
        <taxon>Myida</taxon>
        <taxon>Dreissenoidea</taxon>
        <taxon>Dreissenidae</taxon>
        <taxon>Dreissena</taxon>
    </lineage>
</organism>
<proteinExistence type="predicted"/>
<dbReference type="Proteomes" id="UP000828390">
    <property type="component" value="Unassembled WGS sequence"/>
</dbReference>
<accession>A0A9D4H2R2</accession>
<keyword evidence="2" id="KW-1185">Reference proteome</keyword>
<name>A0A9D4H2R2_DREPO</name>
<evidence type="ECO:0000313" key="2">
    <source>
        <dbReference type="Proteomes" id="UP000828390"/>
    </source>
</evidence>
<dbReference type="AlphaFoldDB" id="A0A9D4H2R2"/>
<protein>
    <submittedName>
        <fullName evidence="1">Uncharacterized protein</fullName>
    </submittedName>
</protein>
<evidence type="ECO:0000313" key="1">
    <source>
        <dbReference type="EMBL" id="KAH3825944.1"/>
    </source>
</evidence>
<comment type="caution">
    <text evidence="1">The sequence shown here is derived from an EMBL/GenBank/DDBJ whole genome shotgun (WGS) entry which is preliminary data.</text>
</comment>
<sequence length="67" mass="7688">MGISQVRNFLQSFRKGWGGSCRCTGSATCCVWPQSMVNMRDQSSLSYRGCIVIQDWRCCQCTMRLRL</sequence>
<reference evidence="1" key="2">
    <citation type="submission" date="2020-11" db="EMBL/GenBank/DDBJ databases">
        <authorList>
            <person name="McCartney M.A."/>
            <person name="Auch B."/>
            <person name="Kono T."/>
            <person name="Mallez S."/>
            <person name="Becker A."/>
            <person name="Gohl D.M."/>
            <person name="Silverstein K.A.T."/>
            <person name="Koren S."/>
            <person name="Bechman K.B."/>
            <person name="Herman A."/>
            <person name="Abrahante J.E."/>
            <person name="Garbe J."/>
        </authorList>
    </citation>
    <scope>NUCLEOTIDE SEQUENCE</scope>
    <source>
        <strain evidence="1">Duluth1</strain>
        <tissue evidence="1">Whole animal</tissue>
    </source>
</reference>
<reference evidence="1" key="1">
    <citation type="journal article" date="2019" name="bioRxiv">
        <title>The Genome of the Zebra Mussel, Dreissena polymorpha: A Resource for Invasive Species Research.</title>
        <authorList>
            <person name="McCartney M.A."/>
            <person name="Auch B."/>
            <person name="Kono T."/>
            <person name="Mallez S."/>
            <person name="Zhang Y."/>
            <person name="Obille A."/>
            <person name="Becker A."/>
            <person name="Abrahante J.E."/>
            <person name="Garbe J."/>
            <person name="Badalamenti J.P."/>
            <person name="Herman A."/>
            <person name="Mangelson H."/>
            <person name="Liachko I."/>
            <person name="Sullivan S."/>
            <person name="Sone E.D."/>
            <person name="Koren S."/>
            <person name="Silverstein K.A.T."/>
            <person name="Beckman K.B."/>
            <person name="Gohl D.M."/>
        </authorList>
    </citation>
    <scope>NUCLEOTIDE SEQUENCE</scope>
    <source>
        <strain evidence="1">Duluth1</strain>
        <tissue evidence="1">Whole animal</tissue>
    </source>
</reference>